<evidence type="ECO:0000256" key="4">
    <source>
        <dbReference type="ARBA" id="ARBA00023157"/>
    </source>
</evidence>
<evidence type="ECO:0000256" key="6">
    <source>
        <dbReference type="PIRNR" id="PIRNR000077"/>
    </source>
</evidence>
<evidence type="ECO:0000313" key="8">
    <source>
        <dbReference type="EMBL" id="SNR17313.1"/>
    </source>
</evidence>
<evidence type="ECO:0000256" key="2">
    <source>
        <dbReference type="ARBA" id="ARBA00022448"/>
    </source>
</evidence>
<reference evidence="8 9" key="1">
    <citation type="submission" date="2017-07" db="EMBL/GenBank/DDBJ databases">
        <authorList>
            <person name="Sun Z.S."/>
            <person name="Albrecht U."/>
            <person name="Echele G."/>
            <person name="Lee C.C."/>
        </authorList>
    </citation>
    <scope>NUCLEOTIDE SEQUENCE [LARGE SCALE GENOMIC DNA]</scope>
    <source>
        <strain evidence="9">type strain: KCTC 22618</strain>
    </source>
</reference>
<gene>
    <name evidence="8" type="ORF">TJEJU_3671</name>
</gene>
<dbReference type="OrthoDB" id="9790390at2"/>
<sequence>MILEITDSSFEVQVLDSKKTAVVCFWSTKSKPSTITRSIIEEISIEYDSKTVFGCINIDENKEQASKYGIKNIPAVLIFKNGKLFVRSVGVVPKKTYIEDIQTLL</sequence>
<dbReference type="GO" id="GO:0005737">
    <property type="term" value="C:cytoplasm"/>
    <property type="evidence" value="ECO:0007669"/>
    <property type="project" value="TreeGrafter"/>
</dbReference>
<evidence type="ECO:0000259" key="7">
    <source>
        <dbReference type="Pfam" id="PF00085"/>
    </source>
</evidence>
<dbReference type="PANTHER" id="PTHR45663">
    <property type="entry name" value="GEO12009P1"/>
    <property type="match status" value="1"/>
</dbReference>
<keyword evidence="2" id="KW-0813">Transport</keyword>
<dbReference type="InterPro" id="IPR036249">
    <property type="entry name" value="Thioredoxin-like_sf"/>
</dbReference>
<feature type="domain" description="Thioredoxin" evidence="7">
    <location>
        <begin position="3"/>
        <end position="101"/>
    </location>
</feature>
<keyword evidence="3" id="KW-0249">Electron transport</keyword>
<protein>
    <recommendedName>
        <fullName evidence="6">Thioredoxin</fullName>
    </recommendedName>
</protein>
<dbReference type="EMBL" id="LT899436">
    <property type="protein sequence ID" value="SNR17313.1"/>
    <property type="molecule type" value="Genomic_DNA"/>
</dbReference>
<dbReference type="GO" id="GO:0015035">
    <property type="term" value="F:protein-disulfide reductase activity"/>
    <property type="evidence" value="ECO:0007669"/>
    <property type="project" value="InterPro"/>
</dbReference>
<evidence type="ECO:0000256" key="1">
    <source>
        <dbReference type="ARBA" id="ARBA00008987"/>
    </source>
</evidence>
<dbReference type="Proteomes" id="UP000215214">
    <property type="component" value="Chromosome TJEJU"/>
</dbReference>
<evidence type="ECO:0000256" key="5">
    <source>
        <dbReference type="ARBA" id="ARBA00023284"/>
    </source>
</evidence>
<keyword evidence="4" id="KW-1015">Disulfide bond</keyword>
<dbReference type="Pfam" id="PF00085">
    <property type="entry name" value="Thioredoxin"/>
    <property type="match status" value="1"/>
</dbReference>
<comment type="similarity">
    <text evidence="1 6">Belongs to the thioredoxin family.</text>
</comment>
<dbReference type="PANTHER" id="PTHR45663:SF11">
    <property type="entry name" value="GEO12009P1"/>
    <property type="match status" value="1"/>
</dbReference>
<dbReference type="InterPro" id="IPR013766">
    <property type="entry name" value="Thioredoxin_domain"/>
</dbReference>
<keyword evidence="5" id="KW-0676">Redox-active center</keyword>
<dbReference type="CDD" id="cd02947">
    <property type="entry name" value="TRX_family"/>
    <property type="match status" value="1"/>
</dbReference>
<dbReference type="Gene3D" id="3.40.30.10">
    <property type="entry name" value="Glutaredoxin"/>
    <property type="match status" value="1"/>
</dbReference>
<dbReference type="RefSeq" id="WP_095074420.1">
    <property type="nucleotide sequence ID" value="NZ_LT899436.1"/>
</dbReference>
<organism evidence="8 9">
    <name type="scientific">Tenacibaculum jejuense</name>
    <dbReference type="NCBI Taxonomy" id="584609"/>
    <lineage>
        <taxon>Bacteria</taxon>
        <taxon>Pseudomonadati</taxon>
        <taxon>Bacteroidota</taxon>
        <taxon>Flavobacteriia</taxon>
        <taxon>Flavobacteriales</taxon>
        <taxon>Flavobacteriaceae</taxon>
        <taxon>Tenacibaculum</taxon>
    </lineage>
</organism>
<name>A0A238UDN3_9FLAO</name>
<proteinExistence type="inferred from homology"/>
<evidence type="ECO:0000313" key="9">
    <source>
        <dbReference type="Proteomes" id="UP000215214"/>
    </source>
</evidence>
<dbReference type="SUPFAM" id="SSF52833">
    <property type="entry name" value="Thioredoxin-like"/>
    <property type="match status" value="1"/>
</dbReference>
<dbReference type="InterPro" id="IPR005746">
    <property type="entry name" value="Thioredoxin"/>
</dbReference>
<dbReference type="PIRSF" id="PIRSF000077">
    <property type="entry name" value="Thioredoxin"/>
    <property type="match status" value="1"/>
</dbReference>
<accession>A0A238UDN3</accession>
<dbReference type="AlphaFoldDB" id="A0A238UDN3"/>
<evidence type="ECO:0000256" key="3">
    <source>
        <dbReference type="ARBA" id="ARBA00022982"/>
    </source>
</evidence>
<keyword evidence="9" id="KW-1185">Reference proteome</keyword>
<dbReference type="KEGG" id="tje:TJEJU_3671"/>